<dbReference type="InterPro" id="IPR021647">
    <property type="entry name" value="CusF_Ec"/>
</dbReference>
<accession>A0AAU7YXZ5</accession>
<sequence length="296" mass="32885">MSRKLLFLLTFLVLFAGCHQNTSSTASKPPSAENTFTIRGRVVSTDATHVTLDGEQVPGFMEAMTMEYKLADPSVVSELHPGDRITAKILADKEGDNYGNVRLEDIVVIAQARPDYMPPISYHVPTAGDIVPDFKLLNQSARTIHLDQFKGKVVLMTFIYTRCQLADFCPRMSHNFSDIDKALAADPALYKQTHLISVSFDPTYDTPKVLRSYGGAYTGNYTNEKFLHWDFAAPTEKELPAMTQFFNVGVTPGDNKSLTHSLSTVLIGKDGKIVDWYPTNEWKPEDVLVAIKKSAA</sequence>
<evidence type="ECO:0000256" key="1">
    <source>
        <dbReference type="ARBA" id="ARBA00010996"/>
    </source>
</evidence>
<evidence type="ECO:0000313" key="7">
    <source>
        <dbReference type="EMBL" id="XCB21433.1"/>
    </source>
</evidence>
<evidence type="ECO:0000256" key="3">
    <source>
        <dbReference type="PIRSR" id="PIRSR603782-1"/>
    </source>
</evidence>
<dbReference type="SUPFAM" id="SSF52833">
    <property type="entry name" value="Thioredoxin-like"/>
    <property type="match status" value="1"/>
</dbReference>
<dbReference type="PANTHER" id="PTHR12151">
    <property type="entry name" value="ELECTRON TRANSPORT PROTIN SCO1/SENC FAMILY MEMBER"/>
    <property type="match status" value="1"/>
</dbReference>
<feature type="binding site" evidence="3">
    <location>
        <position position="169"/>
    </location>
    <ligand>
        <name>Cu cation</name>
        <dbReference type="ChEBI" id="CHEBI:23378"/>
    </ligand>
</feature>
<dbReference type="KEGG" id="tgi:RBB81_17850"/>
<feature type="chain" id="PRO_5043683699" evidence="5">
    <location>
        <begin position="17"/>
        <end position="296"/>
    </location>
</feature>
<keyword evidence="2 3" id="KW-0186">Copper</keyword>
<dbReference type="Gene3D" id="3.40.30.10">
    <property type="entry name" value="Glutaredoxin"/>
    <property type="match status" value="1"/>
</dbReference>
<dbReference type="RefSeq" id="WP_353071591.1">
    <property type="nucleotide sequence ID" value="NZ_CP132938.1"/>
</dbReference>
<dbReference type="PANTHER" id="PTHR12151:SF25">
    <property type="entry name" value="LINALOOL DEHYDRATASE_ISOMERASE DOMAIN-CONTAINING PROTEIN"/>
    <property type="match status" value="1"/>
</dbReference>
<dbReference type="Pfam" id="PF11604">
    <property type="entry name" value="CusF_Ec"/>
    <property type="match status" value="1"/>
</dbReference>
<keyword evidence="4" id="KW-1015">Disulfide bond</keyword>
<feature type="disulfide bond" description="Redox-active" evidence="4">
    <location>
        <begin position="163"/>
        <end position="169"/>
    </location>
</feature>
<dbReference type="GO" id="GO:0046872">
    <property type="term" value="F:metal ion binding"/>
    <property type="evidence" value="ECO:0007669"/>
    <property type="project" value="UniProtKB-KW"/>
</dbReference>
<reference evidence="7" key="2">
    <citation type="journal article" date="2024" name="Environ. Microbiol.">
        <title>Genome analysis and description of Tunturibacter gen. nov. expands the diversity of Terriglobia in tundra soils.</title>
        <authorList>
            <person name="Messyasz A."/>
            <person name="Mannisto M.K."/>
            <person name="Kerkhof L.J."/>
            <person name="Haggblom M.M."/>
        </authorList>
    </citation>
    <scope>NUCLEOTIDE SEQUENCE</scope>
    <source>
        <strain evidence="7">M8UP39</strain>
    </source>
</reference>
<feature type="binding site" evidence="3">
    <location>
        <position position="163"/>
    </location>
    <ligand>
        <name>Cu cation</name>
        <dbReference type="ChEBI" id="CHEBI:23378"/>
    </ligand>
</feature>
<evidence type="ECO:0000259" key="6">
    <source>
        <dbReference type="PROSITE" id="PS51352"/>
    </source>
</evidence>
<gene>
    <name evidence="7" type="ORF">RBB81_17850</name>
</gene>
<dbReference type="InterPro" id="IPR013766">
    <property type="entry name" value="Thioredoxin_domain"/>
</dbReference>
<dbReference type="InterPro" id="IPR042230">
    <property type="entry name" value="CusF_sf"/>
</dbReference>
<keyword evidence="3" id="KW-0479">Metal-binding</keyword>
<protein>
    <submittedName>
        <fullName evidence="7">SCO family protein</fullName>
    </submittedName>
</protein>
<dbReference type="Pfam" id="PF02630">
    <property type="entry name" value="SCO1-SenC"/>
    <property type="match status" value="1"/>
</dbReference>
<comment type="similarity">
    <text evidence="1">Belongs to the SCO1/2 family.</text>
</comment>
<evidence type="ECO:0000256" key="4">
    <source>
        <dbReference type="PIRSR" id="PIRSR603782-2"/>
    </source>
</evidence>
<dbReference type="InterPro" id="IPR036249">
    <property type="entry name" value="Thioredoxin-like_sf"/>
</dbReference>
<evidence type="ECO:0000256" key="2">
    <source>
        <dbReference type="ARBA" id="ARBA00023008"/>
    </source>
</evidence>
<dbReference type="PROSITE" id="PS51257">
    <property type="entry name" value="PROKAR_LIPOPROTEIN"/>
    <property type="match status" value="1"/>
</dbReference>
<reference evidence="7" key="1">
    <citation type="submission" date="2023-08" db="EMBL/GenBank/DDBJ databases">
        <authorList>
            <person name="Messyasz A."/>
            <person name="Mannisto M.K."/>
            <person name="Kerkhof L.J."/>
            <person name="Haggblom M."/>
        </authorList>
    </citation>
    <scope>NUCLEOTIDE SEQUENCE</scope>
    <source>
        <strain evidence="7">M8UP39</strain>
    </source>
</reference>
<keyword evidence="5" id="KW-0732">Signal</keyword>
<dbReference type="InterPro" id="IPR003782">
    <property type="entry name" value="SCO1/SenC"/>
</dbReference>
<proteinExistence type="inferred from homology"/>
<feature type="binding site" evidence="3">
    <location>
        <position position="260"/>
    </location>
    <ligand>
        <name>Cu cation</name>
        <dbReference type="ChEBI" id="CHEBI:23378"/>
    </ligand>
</feature>
<evidence type="ECO:0000256" key="5">
    <source>
        <dbReference type="SAM" id="SignalP"/>
    </source>
</evidence>
<feature type="domain" description="Thioredoxin" evidence="6">
    <location>
        <begin position="125"/>
        <end position="296"/>
    </location>
</feature>
<dbReference type="EMBL" id="CP132938">
    <property type="protein sequence ID" value="XCB21433.1"/>
    <property type="molecule type" value="Genomic_DNA"/>
</dbReference>
<feature type="signal peptide" evidence="5">
    <location>
        <begin position="1"/>
        <end position="16"/>
    </location>
</feature>
<dbReference type="CDD" id="cd02968">
    <property type="entry name" value="SCO"/>
    <property type="match status" value="1"/>
</dbReference>
<organism evidence="7">
    <name type="scientific">Tunturiibacter gelidiferens</name>
    <dbReference type="NCBI Taxonomy" id="3069689"/>
    <lineage>
        <taxon>Bacteria</taxon>
        <taxon>Pseudomonadati</taxon>
        <taxon>Acidobacteriota</taxon>
        <taxon>Terriglobia</taxon>
        <taxon>Terriglobales</taxon>
        <taxon>Acidobacteriaceae</taxon>
        <taxon>Tunturiibacter</taxon>
    </lineage>
</organism>
<dbReference type="Gene3D" id="2.40.50.320">
    <property type="entry name" value="Copper binding periplasmic protein CusF"/>
    <property type="match status" value="1"/>
</dbReference>
<name>A0AAU7YXZ5_9BACT</name>
<dbReference type="AlphaFoldDB" id="A0AAU7YXZ5"/>
<dbReference type="PROSITE" id="PS51352">
    <property type="entry name" value="THIOREDOXIN_2"/>
    <property type="match status" value="1"/>
</dbReference>